<dbReference type="PANTHER" id="PTHR45780">
    <property type="entry name" value="ETHANOLAMINE-PHOSPHATE CYTIDYLYLTRANSFERASE"/>
    <property type="match status" value="1"/>
</dbReference>
<dbReference type="VEuPathDB" id="AmoebaDB:EIN_151370"/>
<dbReference type="CDD" id="cd02173">
    <property type="entry name" value="ECT"/>
    <property type="match status" value="1"/>
</dbReference>
<dbReference type="SMR" id="A0A0A1U8H8"/>
<accession>A0A0A1U8H8</accession>
<dbReference type="GO" id="GO:0004306">
    <property type="term" value="F:ethanolamine-phosphate cytidylyltransferase activity"/>
    <property type="evidence" value="ECO:0007669"/>
    <property type="project" value="UniProtKB-EC"/>
</dbReference>
<evidence type="ECO:0000256" key="4">
    <source>
        <dbReference type="ARBA" id="ARBA00022679"/>
    </source>
</evidence>
<evidence type="ECO:0000313" key="13">
    <source>
        <dbReference type="EMBL" id="ELP91240.1"/>
    </source>
</evidence>
<evidence type="ECO:0000256" key="6">
    <source>
        <dbReference type="ARBA" id="ARBA00023098"/>
    </source>
</evidence>
<dbReference type="KEGG" id="eiv:EIN_151370"/>
<dbReference type="AlphaFoldDB" id="A0A0A1U8H8"/>
<evidence type="ECO:0000256" key="10">
    <source>
        <dbReference type="ARBA" id="ARBA00024221"/>
    </source>
</evidence>
<evidence type="ECO:0000259" key="12">
    <source>
        <dbReference type="Pfam" id="PF01467"/>
    </source>
</evidence>
<protein>
    <recommendedName>
        <fullName evidence="10">ethanolamine-phosphate cytidylyltransferase</fullName>
        <ecNumber evidence="10">2.7.7.14</ecNumber>
    </recommendedName>
    <alternativeName>
        <fullName evidence="11">CTP:phosphoethanolamine cytidylyltransferase</fullName>
    </alternativeName>
</protein>
<evidence type="ECO:0000256" key="7">
    <source>
        <dbReference type="ARBA" id="ARBA00023209"/>
    </source>
</evidence>
<organism evidence="13 14">
    <name type="scientific">Entamoeba invadens IP1</name>
    <dbReference type="NCBI Taxonomy" id="370355"/>
    <lineage>
        <taxon>Eukaryota</taxon>
        <taxon>Amoebozoa</taxon>
        <taxon>Evosea</taxon>
        <taxon>Archamoebae</taxon>
        <taxon>Mastigamoebida</taxon>
        <taxon>Entamoebidae</taxon>
        <taxon>Entamoeba</taxon>
    </lineage>
</organism>
<keyword evidence="14" id="KW-1185">Reference proteome</keyword>
<name>A0A0A1U8H8_ENTIV</name>
<dbReference type="OrthoDB" id="40021at2759"/>
<keyword evidence="7" id="KW-0594">Phospholipid biosynthesis</keyword>
<dbReference type="GO" id="GO:0005737">
    <property type="term" value="C:cytoplasm"/>
    <property type="evidence" value="ECO:0007669"/>
    <property type="project" value="TreeGrafter"/>
</dbReference>
<dbReference type="Gene3D" id="3.40.50.620">
    <property type="entry name" value="HUPs"/>
    <property type="match status" value="2"/>
</dbReference>
<dbReference type="EMBL" id="KB206474">
    <property type="protein sequence ID" value="ELP91240.1"/>
    <property type="molecule type" value="Genomic_DNA"/>
</dbReference>
<evidence type="ECO:0000256" key="9">
    <source>
        <dbReference type="ARBA" id="ARBA00024191"/>
    </source>
</evidence>
<dbReference type="UniPathway" id="UPA00558">
    <property type="reaction ID" value="UER00742"/>
</dbReference>
<dbReference type="InterPro" id="IPR004821">
    <property type="entry name" value="Cyt_trans-like"/>
</dbReference>
<dbReference type="Proteomes" id="UP000014680">
    <property type="component" value="Unassembled WGS sequence"/>
</dbReference>
<dbReference type="InterPro" id="IPR014729">
    <property type="entry name" value="Rossmann-like_a/b/a_fold"/>
</dbReference>
<evidence type="ECO:0000256" key="2">
    <source>
        <dbReference type="ARBA" id="ARBA00010101"/>
    </source>
</evidence>
<keyword evidence="6" id="KW-0443">Lipid metabolism</keyword>
<evidence type="ECO:0000313" key="14">
    <source>
        <dbReference type="Proteomes" id="UP000014680"/>
    </source>
</evidence>
<comment type="pathway">
    <text evidence="9">Phospholipid metabolism; phosphatidylethanolamine biosynthesis; phosphatidylethanolamine from ethanolamine: step 2/3.</text>
</comment>
<comment type="pathway">
    <text evidence="1">Lipid metabolism.</text>
</comment>
<evidence type="ECO:0000256" key="1">
    <source>
        <dbReference type="ARBA" id="ARBA00005189"/>
    </source>
</evidence>
<dbReference type="PANTHER" id="PTHR45780:SF2">
    <property type="entry name" value="ETHANOLAMINE-PHOSPHATE CYTIDYLYLTRANSFERASE"/>
    <property type="match status" value="1"/>
</dbReference>
<gene>
    <name evidence="13" type="ORF">EIN_151370</name>
</gene>
<dbReference type="OMA" id="QCKYINA"/>
<evidence type="ECO:0000256" key="8">
    <source>
        <dbReference type="ARBA" id="ARBA00023264"/>
    </source>
</evidence>
<reference evidence="13 14" key="1">
    <citation type="submission" date="2012-10" db="EMBL/GenBank/DDBJ databases">
        <authorList>
            <person name="Zafar N."/>
            <person name="Inman J."/>
            <person name="Hall N."/>
            <person name="Lorenzi H."/>
            <person name="Caler E."/>
        </authorList>
    </citation>
    <scope>NUCLEOTIDE SEQUENCE [LARGE SCALE GENOMIC DNA]</scope>
    <source>
        <strain evidence="13 14">IP1</strain>
    </source>
</reference>
<dbReference type="RefSeq" id="XP_004258011.1">
    <property type="nucleotide sequence ID" value="XM_004257963.1"/>
</dbReference>
<keyword evidence="3" id="KW-0444">Lipid biosynthesis</keyword>
<evidence type="ECO:0000256" key="5">
    <source>
        <dbReference type="ARBA" id="ARBA00022695"/>
    </source>
</evidence>
<keyword evidence="5 13" id="KW-0548">Nucleotidyltransferase</keyword>
<dbReference type="GO" id="GO:0006646">
    <property type="term" value="P:phosphatidylethanolamine biosynthetic process"/>
    <property type="evidence" value="ECO:0007669"/>
    <property type="project" value="UniProtKB-UniPathway"/>
</dbReference>
<dbReference type="GeneID" id="14890328"/>
<proteinExistence type="inferred from homology"/>
<dbReference type="NCBIfam" id="TIGR00125">
    <property type="entry name" value="cyt_tran_rel"/>
    <property type="match status" value="2"/>
</dbReference>
<evidence type="ECO:0000256" key="11">
    <source>
        <dbReference type="ARBA" id="ARBA00031473"/>
    </source>
</evidence>
<feature type="domain" description="Cytidyltransferase-like" evidence="12">
    <location>
        <begin position="198"/>
        <end position="288"/>
    </location>
</feature>
<dbReference type="Pfam" id="PF01467">
    <property type="entry name" value="CTP_transf_like"/>
    <property type="match status" value="2"/>
</dbReference>
<keyword evidence="8" id="KW-1208">Phospholipid metabolism</keyword>
<evidence type="ECO:0000256" key="3">
    <source>
        <dbReference type="ARBA" id="ARBA00022516"/>
    </source>
</evidence>
<comment type="similarity">
    <text evidence="2">Belongs to the cytidylyltransferase family.</text>
</comment>
<dbReference type="SUPFAM" id="SSF52374">
    <property type="entry name" value="Nucleotidylyl transferase"/>
    <property type="match status" value="2"/>
</dbReference>
<feature type="domain" description="Cytidyltransferase-like" evidence="12">
    <location>
        <begin position="26"/>
        <end position="155"/>
    </location>
</feature>
<sequence length="341" mass="38919">MSTDIKTLFKNHTIFHKKDASLPRIYVDGCYDMFHWGHANVIRQACAAFDYKCVLVLGICDNPIIEKHKGPTVMTEEERNLAVQSCQWVDEVVDGINIWDTDINMMKFFHINYVVHGDDISMNTVTGKNSYQEIIDAGMLKLVPRTDGVSSTDLIYRMMHSESKEHWCGLKHANLSVEKLRMFSSTKKERTKDDKIVYIDGSFDMLHAGHYELFRKAKELGTYLVVGVFDDETVNGYKGKNYPILNLGERVMGLLACRYVDDVIIGAPKGVTKEMIERMKISCVVHGKCENGIGKNFYSDAVDMGVYKEVDSGKTLTSDEIIERVKEREKLFEARNAKKIR</sequence>
<dbReference type="EC" id="2.7.7.14" evidence="10"/>
<dbReference type="InterPro" id="IPR044608">
    <property type="entry name" value="Ect1/PCYT2"/>
</dbReference>
<keyword evidence="4 13" id="KW-0808">Transferase</keyword>